<protein>
    <recommendedName>
        <fullName evidence="6">Fungal N-terminal domain-containing protein</fullName>
    </recommendedName>
</protein>
<proteinExistence type="predicted"/>
<dbReference type="PANTHER" id="PTHR24198:SF165">
    <property type="entry name" value="ANKYRIN REPEAT-CONTAINING PROTEIN-RELATED"/>
    <property type="match status" value="1"/>
</dbReference>
<accession>A0A9Q9RYQ9</accession>
<dbReference type="Proteomes" id="UP000760494">
    <property type="component" value="Unassembled WGS sequence"/>
</dbReference>
<organism evidence="4 5">
    <name type="scientific">Fusarium fujikuroi</name>
    <name type="common">Bakanae and foot rot disease fungus</name>
    <name type="synonym">Gibberella fujikuroi</name>
    <dbReference type="NCBI Taxonomy" id="5127"/>
    <lineage>
        <taxon>Eukaryota</taxon>
        <taxon>Fungi</taxon>
        <taxon>Dikarya</taxon>
        <taxon>Ascomycota</taxon>
        <taxon>Pezizomycotina</taxon>
        <taxon>Sordariomycetes</taxon>
        <taxon>Hypocreomycetidae</taxon>
        <taxon>Hypocreales</taxon>
        <taxon>Nectriaceae</taxon>
        <taxon>Fusarium</taxon>
        <taxon>Fusarium fujikuroi species complex</taxon>
    </lineage>
</organism>
<dbReference type="PROSITE" id="PS50297">
    <property type="entry name" value="ANK_REP_REGION"/>
    <property type="match status" value="1"/>
</dbReference>
<dbReference type="AlphaFoldDB" id="A0A9Q9RYQ9"/>
<reference evidence="4" key="1">
    <citation type="submission" date="2019-05" db="EMBL/GenBank/DDBJ databases">
        <authorList>
            <person name="Piombo E."/>
        </authorList>
    </citation>
    <scope>NUCLEOTIDE SEQUENCE</scope>
    <source>
        <strain evidence="4">C2S</strain>
    </source>
</reference>
<keyword evidence="1" id="KW-0677">Repeat</keyword>
<dbReference type="InterPro" id="IPR002110">
    <property type="entry name" value="Ankyrin_rpt"/>
</dbReference>
<dbReference type="Pfam" id="PF12796">
    <property type="entry name" value="Ank_2"/>
    <property type="match status" value="1"/>
</dbReference>
<dbReference type="Gene3D" id="1.25.40.20">
    <property type="entry name" value="Ankyrin repeat-containing domain"/>
    <property type="match status" value="2"/>
</dbReference>
<dbReference type="SUPFAM" id="SSF81901">
    <property type="entry name" value="HCP-like"/>
    <property type="match status" value="1"/>
</dbReference>
<evidence type="ECO:0008006" key="6">
    <source>
        <dbReference type="Google" id="ProtNLM"/>
    </source>
</evidence>
<dbReference type="InterPro" id="IPR036770">
    <property type="entry name" value="Ankyrin_rpt-contain_sf"/>
</dbReference>
<gene>
    <name evidence="4" type="ORF">C2S_11087</name>
</gene>
<dbReference type="SUPFAM" id="SSF48403">
    <property type="entry name" value="Ankyrin repeat"/>
    <property type="match status" value="1"/>
</dbReference>
<keyword evidence="2 3" id="KW-0040">ANK repeat</keyword>
<evidence type="ECO:0000256" key="3">
    <source>
        <dbReference type="PROSITE-ProRule" id="PRU00023"/>
    </source>
</evidence>
<dbReference type="PANTHER" id="PTHR24198">
    <property type="entry name" value="ANKYRIN REPEAT AND PROTEIN KINASE DOMAIN-CONTAINING PROTEIN"/>
    <property type="match status" value="1"/>
</dbReference>
<evidence type="ECO:0000256" key="1">
    <source>
        <dbReference type="ARBA" id="ARBA00022737"/>
    </source>
</evidence>
<sequence length="833" mass="93740">MTPMEPIGGAIAIAQAVVGTCKAIHICVTAVKDSHDTLDRWNVSIDTLQHISQQFEVVLRERRASHPTRDSLEGTHYGVISAHLDRFNRDLRKLESNILSTNLYNRASTSRVSLRSKVKLALTMDWRENEQLLKWIDRHVTFLQINIDLIRGVNDNNMNDVERALGTGHADWKPAPTPETLDEPRVELDDWLSSAEGFVKHIAIQKLDPTDDATLAPIEVDWDLLHDTAEMISSSSVSPVEQELRLHATMQQVDHLEASKIPVIASNVQLEVIRLSDELSKVKGLTPTFKETFRLQERYVNLLLSSIERHPVYGVRAEVYLRENIIPSLDQHDPNLREVWWSVGRMYHTMDDCDQAEYWLRRALLSGYSEHDKATNHAEIEQISKMICKIYERQGRPQFATALGKYLEHHLGYDPTKVPGDLEKAIEWCSDKGFKVHTEGDQLAFNHLKNDKGRSVLHEAALDTEVKDSIIPLLLKDDLLALRNPSGDTALLLAVGKSNTAVVRHLLKTPSLAHVRDREGRTPLHRCQDHKTLGLLLEALNGSTHQSSLTHADPDSLDASSLIDINSQDAYGKTALFITCAQGNPRTMRRLLDAGGDVKIADKTGVCPILACSSCTGISLASREGMILRLRAKGADPDQQDIDRNTARKELRRFYSSSKAVNKFLSLDPAVELESHNHKKCTAIPPELKGVVHYYWNQVDHEATADRKLPSLQRWRVVTRTMPQRTQFRAPLPRRRLEPLPSLLEKPHRCCSCAPSPGTCLYREYLSLIYRVQINSPISLQCFVANQFPIKASSERHGDEIKDNISRPAPGYARECSEVGVSLQRSTAAPCLS</sequence>
<evidence type="ECO:0000313" key="4">
    <source>
        <dbReference type="EMBL" id="VTT78477.1"/>
    </source>
</evidence>
<feature type="repeat" description="ANK" evidence="3">
    <location>
        <begin position="571"/>
        <end position="603"/>
    </location>
</feature>
<name>A0A9Q9RYQ9_FUSFU</name>
<dbReference type="EMBL" id="CABFJX010000393">
    <property type="protein sequence ID" value="VTT78477.1"/>
    <property type="molecule type" value="Genomic_DNA"/>
</dbReference>
<dbReference type="SMART" id="SM00248">
    <property type="entry name" value="ANK"/>
    <property type="match status" value="2"/>
</dbReference>
<evidence type="ECO:0000256" key="2">
    <source>
        <dbReference type="ARBA" id="ARBA00023043"/>
    </source>
</evidence>
<comment type="caution">
    <text evidence="4">The sequence shown here is derived from an EMBL/GenBank/DDBJ whole genome shotgun (WGS) entry which is preliminary data.</text>
</comment>
<dbReference type="PROSITE" id="PS50088">
    <property type="entry name" value="ANK_REPEAT"/>
    <property type="match status" value="1"/>
</dbReference>
<evidence type="ECO:0000313" key="5">
    <source>
        <dbReference type="Proteomes" id="UP000760494"/>
    </source>
</evidence>